<dbReference type="EC" id="2.7.11.1" evidence="1"/>
<dbReference type="SUPFAM" id="SSF56112">
    <property type="entry name" value="Protein kinase-like (PK-like)"/>
    <property type="match status" value="1"/>
</dbReference>
<evidence type="ECO:0000256" key="3">
    <source>
        <dbReference type="ARBA" id="ARBA00022679"/>
    </source>
</evidence>
<keyword evidence="4" id="KW-0547">Nucleotide-binding</keyword>
<evidence type="ECO:0000313" key="12">
    <source>
        <dbReference type="Proteomes" id="UP001161017"/>
    </source>
</evidence>
<dbReference type="InterPro" id="IPR008271">
    <property type="entry name" value="Ser/Thr_kinase_AS"/>
</dbReference>
<keyword evidence="3" id="KW-0808">Transferase</keyword>
<comment type="catalytic activity">
    <reaction evidence="8">
        <text>L-seryl-[protein] + ATP = O-phospho-L-seryl-[protein] + ADP + H(+)</text>
        <dbReference type="Rhea" id="RHEA:17989"/>
        <dbReference type="Rhea" id="RHEA-COMP:9863"/>
        <dbReference type="Rhea" id="RHEA-COMP:11604"/>
        <dbReference type="ChEBI" id="CHEBI:15378"/>
        <dbReference type="ChEBI" id="CHEBI:29999"/>
        <dbReference type="ChEBI" id="CHEBI:30616"/>
        <dbReference type="ChEBI" id="CHEBI:83421"/>
        <dbReference type="ChEBI" id="CHEBI:456216"/>
        <dbReference type="EC" id="2.7.11.1"/>
    </reaction>
</comment>
<evidence type="ECO:0000256" key="2">
    <source>
        <dbReference type="ARBA" id="ARBA00022527"/>
    </source>
</evidence>
<keyword evidence="12" id="KW-1185">Reference proteome</keyword>
<feature type="region of interest" description="Disordered" evidence="9">
    <location>
        <begin position="82"/>
        <end position="151"/>
    </location>
</feature>
<comment type="catalytic activity">
    <reaction evidence="7">
        <text>L-threonyl-[protein] + ATP = O-phospho-L-threonyl-[protein] + ADP + H(+)</text>
        <dbReference type="Rhea" id="RHEA:46608"/>
        <dbReference type="Rhea" id="RHEA-COMP:11060"/>
        <dbReference type="Rhea" id="RHEA-COMP:11605"/>
        <dbReference type="ChEBI" id="CHEBI:15378"/>
        <dbReference type="ChEBI" id="CHEBI:30013"/>
        <dbReference type="ChEBI" id="CHEBI:30616"/>
        <dbReference type="ChEBI" id="CHEBI:61977"/>
        <dbReference type="ChEBI" id="CHEBI:456216"/>
        <dbReference type="EC" id="2.7.11.1"/>
    </reaction>
</comment>
<feature type="compositionally biased region" description="Basic and acidic residues" evidence="9">
    <location>
        <begin position="117"/>
        <end position="134"/>
    </location>
</feature>
<dbReference type="PANTHER" id="PTHR43671">
    <property type="entry name" value="SERINE/THREONINE-PROTEIN KINASE NEK"/>
    <property type="match status" value="1"/>
</dbReference>
<feature type="region of interest" description="Disordered" evidence="9">
    <location>
        <begin position="402"/>
        <end position="442"/>
    </location>
</feature>
<evidence type="ECO:0000259" key="10">
    <source>
        <dbReference type="PROSITE" id="PS50011"/>
    </source>
</evidence>
<dbReference type="SMART" id="SM00220">
    <property type="entry name" value="S_TKc"/>
    <property type="match status" value="1"/>
</dbReference>
<dbReference type="GO" id="GO:0004674">
    <property type="term" value="F:protein serine/threonine kinase activity"/>
    <property type="evidence" value="ECO:0007669"/>
    <property type="project" value="UniProtKB-KW"/>
</dbReference>
<evidence type="ECO:0000256" key="5">
    <source>
        <dbReference type="ARBA" id="ARBA00022777"/>
    </source>
</evidence>
<dbReference type="PANTHER" id="PTHR43671:SF98">
    <property type="entry name" value="SERINE_THREONINE-PROTEIN KINASE NEK11"/>
    <property type="match status" value="1"/>
</dbReference>
<keyword evidence="5" id="KW-0418">Kinase</keyword>
<evidence type="ECO:0000256" key="1">
    <source>
        <dbReference type="ARBA" id="ARBA00012513"/>
    </source>
</evidence>
<evidence type="ECO:0000256" key="9">
    <source>
        <dbReference type="SAM" id="MobiDB-lite"/>
    </source>
</evidence>
<dbReference type="Gene3D" id="3.30.200.20">
    <property type="entry name" value="Phosphorylase Kinase, domain 1"/>
    <property type="match status" value="1"/>
</dbReference>
<dbReference type="InterPro" id="IPR000719">
    <property type="entry name" value="Prot_kinase_dom"/>
</dbReference>
<name>A0AA43U0R1_9LECA</name>
<evidence type="ECO:0000313" key="11">
    <source>
        <dbReference type="EMBL" id="MDI1491642.1"/>
    </source>
</evidence>
<feature type="domain" description="Protein kinase" evidence="10">
    <location>
        <begin position="181"/>
        <end position="496"/>
    </location>
</feature>
<dbReference type="EMBL" id="JAPUFD010000015">
    <property type="protein sequence ID" value="MDI1491642.1"/>
    <property type="molecule type" value="Genomic_DNA"/>
</dbReference>
<dbReference type="Proteomes" id="UP001161017">
    <property type="component" value="Unassembled WGS sequence"/>
</dbReference>
<comment type="caution">
    <text evidence="11">The sequence shown here is derived from an EMBL/GenBank/DDBJ whole genome shotgun (WGS) entry which is preliminary data.</text>
</comment>
<evidence type="ECO:0000256" key="4">
    <source>
        <dbReference type="ARBA" id="ARBA00022741"/>
    </source>
</evidence>
<dbReference type="PROSITE" id="PS50011">
    <property type="entry name" value="PROTEIN_KINASE_DOM"/>
    <property type="match status" value="1"/>
</dbReference>
<evidence type="ECO:0000256" key="7">
    <source>
        <dbReference type="ARBA" id="ARBA00047899"/>
    </source>
</evidence>
<feature type="compositionally biased region" description="Basic residues" evidence="9">
    <location>
        <begin position="412"/>
        <end position="429"/>
    </location>
</feature>
<reference evidence="11" key="1">
    <citation type="journal article" date="2023" name="Genome Biol. Evol.">
        <title>First Whole Genome Sequence and Flow Cytometry Genome Size Data for the Lichen-Forming Fungus Ramalina farinacea (Ascomycota).</title>
        <authorList>
            <person name="Llewellyn T."/>
            <person name="Mian S."/>
            <person name="Hill R."/>
            <person name="Leitch I.J."/>
            <person name="Gaya E."/>
        </authorList>
    </citation>
    <scope>NUCLEOTIDE SEQUENCE</scope>
    <source>
        <strain evidence="11">LIQ254RAFAR</strain>
    </source>
</reference>
<gene>
    <name evidence="11" type="ORF">OHK93_002851</name>
</gene>
<dbReference type="PROSITE" id="PS00108">
    <property type="entry name" value="PROTEIN_KINASE_ST"/>
    <property type="match status" value="1"/>
</dbReference>
<dbReference type="CDD" id="cd00180">
    <property type="entry name" value="PKc"/>
    <property type="match status" value="1"/>
</dbReference>
<evidence type="ECO:0000256" key="6">
    <source>
        <dbReference type="ARBA" id="ARBA00022840"/>
    </source>
</evidence>
<dbReference type="GO" id="GO:0005524">
    <property type="term" value="F:ATP binding"/>
    <property type="evidence" value="ECO:0007669"/>
    <property type="project" value="UniProtKB-KW"/>
</dbReference>
<evidence type="ECO:0000256" key="8">
    <source>
        <dbReference type="ARBA" id="ARBA00048679"/>
    </source>
</evidence>
<protein>
    <recommendedName>
        <fullName evidence="1">non-specific serine/threonine protein kinase</fullName>
        <ecNumber evidence="1">2.7.11.1</ecNumber>
    </recommendedName>
</protein>
<dbReference type="InterPro" id="IPR011009">
    <property type="entry name" value="Kinase-like_dom_sf"/>
</dbReference>
<dbReference type="Gene3D" id="1.10.510.10">
    <property type="entry name" value="Transferase(Phosphotransferase) domain 1"/>
    <property type="match status" value="1"/>
</dbReference>
<dbReference type="Pfam" id="PF00069">
    <property type="entry name" value="Pkinase"/>
    <property type="match status" value="1"/>
</dbReference>
<dbReference type="AlphaFoldDB" id="A0AA43U0R1"/>
<proteinExistence type="predicted"/>
<keyword evidence="2" id="KW-0723">Serine/threonine-protein kinase</keyword>
<organism evidence="11 12">
    <name type="scientific">Ramalina farinacea</name>
    <dbReference type="NCBI Taxonomy" id="258253"/>
    <lineage>
        <taxon>Eukaryota</taxon>
        <taxon>Fungi</taxon>
        <taxon>Dikarya</taxon>
        <taxon>Ascomycota</taxon>
        <taxon>Pezizomycotina</taxon>
        <taxon>Lecanoromycetes</taxon>
        <taxon>OSLEUM clade</taxon>
        <taxon>Lecanoromycetidae</taxon>
        <taxon>Lecanorales</taxon>
        <taxon>Lecanorineae</taxon>
        <taxon>Ramalinaceae</taxon>
        <taxon>Ramalina</taxon>
    </lineage>
</organism>
<keyword evidence="6" id="KW-0067">ATP-binding</keyword>
<sequence length="520" mass="59577">MPRSVQPTASKQLPGSEALVEGAESMRRLLKTARRAMTPAPVLVSELVEKRNPAYMGRVVQSPLGATYPTRPLTLFQDFQGVIDDSPETPCTQQGSEESVDIRQVKPRLKGKQVSDLGRDHYNPFEVSKRERPTKSTNDVPKDDEEGEDLSQVWRLPDQTLPARPIRDLFSIPPEDYPKHFVHLRNLNNGGEGMCSLVKHRESPQLFAMKQVYSPYTYKGQPHEAAILDQLELNLVRHPNIMSMEAYRYFCQDGLEIAEYYMPYLPLGDLSDFTFAYVNRNEQVPEAFIWKAFRDLAKAVEFLHRGFYSNSPGFAKTDLPGLVHRDIKPENIMLRDSPGREFSVTRGLPFPDLVLSDFGHATLEEFTYTPAGTYLWRAPNTSFQNIRYAYKRGKMLTLTYPGDAQKQPQGRRLGHRLRHPLPHPQRQRTHLIPPGTLEPSEQRRLWERRPEARSPNPNIRVKGYSGELAGCVMLALRMDEGRRPCAKVLLQMVERIWQDVVKGRFDERVGLPRWVYGGRG</sequence>
<accession>A0AA43U0R1</accession>
<dbReference type="InterPro" id="IPR050660">
    <property type="entry name" value="NEK_Ser/Thr_kinase"/>
</dbReference>